<dbReference type="SUPFAM" id="SSF46785">
    <property type="entry name" value="Winged helix' DNA-binding domain"/>
    <property type="match status" value="1"/>
</dbReference>
<dbReference type="OrthoDB" id="9808017at2"/>
<protein>
    <submittedName>
        <fullName evidence="2">DNA-binding transcriptional regulator, PadR family</fullName>
    </submittedName>
</protein>
<dbReference type="STRING" id="258723.GCA_900169305_00622"/>
<dbReference type="Gene3D" id="1.10.10.10">
    <property type="entry name" value="Winged helix-like DNA-binding domain superfamily/Winged helix DNA-binding domain"/>
    <property type="match status" value="1"/>
</dbReference>
<keyword evidence="2" id="KW-0238">DNA-binding</keyword>
<dbReference type="Proteomes" id="UP000199589">
    <property type="component" value="Unassembled WGS sequence"/>
</dbReference>
<dbReference type="InterPro" id="IPR036388">
    <property type="entry name" value="WH-like_DNA-bd_sf"/>
</dbReference>
<accession>A0A1I3VE08</accession>
<sequence>MISSDVSRGYNDSFILSILIEGDSYGYEVSKQIRERTNGQYVMKETTLYSAFTRLKKKGYITSYPGNETQGRKRTYYKVTAKGKGFFLEKEKEWLLTKSVVDTFFGGGKY</sequence>
<gene>
    <name evidence="2" type="ORF">SAMN04488569_1002114</name>
</gene>
<evidence type="ECO:0000313" key="2">
    <source>
        <dbReference type="EMBL" id="SFJ92447.1"/>
    </source>
</evidence>
<evidence type="ECO:0000313" key="3">
    <source>
        <dbReference type="Proteomes" id="UP000199589"/>
    </source>
</evidence>
<keyword evidence="3" id="KW-1185">Reference proteome</keyword>
<evidence type="ECO:0000259" key="1">
    <source>
        <dbReference type="Pfam" id="PF03551"/>
    </source>
</evidence>
<dbReference type="InterPro" id="IPR005149">
    <property type="entry name" value="Tscrpt_reg_PadR_N"/>
</dbReference>
<feature type="domain" description="Transcription regulator PadR N-terminal" evidence="1">
    <location>
        <begin position="15"/>
        <end position="85"/>
    </location>
</feature>
<dbReference type="EMBL" id="FOSJ01000002">
    <property type="protein sequence ID" value="SFJ92447.1"/>
    <property type="molecule type" value="Genomic_DNA"/>
</dbReference>
<dbReference type="PANTHER" id="PTHR33169">
    <property type="entry name" value="PADR-FAMILY TRANSCRIPTIONAL REGULATOR"/>
    <property type="match status" value="1"/>
</dbReference>
<dbReference type="InterPro" id="IPR036390">
    <property type="entry name" value="WH_DNA-bd_sf"/>
</dbReference>
<dbReference type="RefSeq" id="WP_072695062.1">
    <property type="nucleotide sequence ID" value="NZ_FOSJ01000002.1"/>
</dbReference>
<proteinExistence type="predicted"/>
<name>A0A1I3VE08_9LACT</name>
<organism evidence="2 3">
    <name type="scientific">Marinilactibacillus piezotolerans</name>
    <dbReference type="NCBI Taxonomy" id="258723"/>
    <lineage>
        <taxon>Bacteria</taxon>
        <taxon>Bacillati</taxon>
        <taxon>Bacillota</taxon>
        <taxon>Bacilli</taxon>
        <taxon>Lactobacillales</taxon>
        <taxon>Carnobacteriaceae</taxon>
        <taxon>Marinilactibacillus</taxon>
    </lineage>
</organism>
<dbReference type="Pfam" id="PF03551">
    <property type="entry name" value="PadR"/>
    <property type="match status" value="1"/>
</dbReference>
<dbReference type="AlphaFoldDB" id="A0A1I3VE08"/>
<dbReference type="InterPro" id="IPR052509">
    <property type="entry name" value="Metal_resp_DNA-bind_regulator"/>
</dbReference>
<reference evidence="3" key="1">
    <citation type="submission" date="2016-10" db="EMBL/GenBank/DDBJ databases">
        <authorList>
            <person name="Varghese N."/>
            <person name="Submissions S."/>
        </authorList>
    </citation>
    <scope>NUCLEOTIDE SEQUENCE [LARGE SCALE GENOMIC DNA]</scope>
    <source>
        <strain evidence="3">DSM 16108</strain>
    </source>
</reference>
<dbReference type="GO" id="GO:0003677">
    <property type="term" value="F:DNA binding"/>
    <property type="evidence" value="ECO:0007669"/>
    <property type="project" value="UniProtKB-KW"/>
</dbReference>
<dbReference type="PANTHER" id="PTHR33169:SF14">
    <property type="entry name" value="TRANSCRIPTIONAL REGULATOR RV3488"/>
    <property type="match status" value="1"/>
</dbReference>